<keyword evidence="2" id="KW-0808">Transferase</keyword>
<dbReference type="InterPro" id="IPR029044">
    <property type="entry name" value="Nucleotide-diphossugar_trans"/>
</dbReference>
<gene>
    <name evidence="2" type="ORF">IPN02_10430</name>
</gene>
<dbReference type="Proteomes" id="UP000727993">
    <property type="component" value="Unassembled WGS sequence"/>
</dbReference>
<dbReference type="AlphaFoldDB" id="A0A936TEZ3"/>
<comment type="caution">
    <text evidence="2">The sequence shown here is derived from an EMBL/GenBank/DDBJ whole genome shotgun (WGS) entry which is preliminary data.</text>
</comment>
<feature type="domain" description="MobA-like NTP transferase" evidence="1">
    <location>
        <begin position="26"/>
        <end position="103"/>
    </location>
</feature>
<dbReference type="SUPFAM" id="SSF53448">
    <property type="entry name" value="Nucleotide-diphospho-sugar transferases"/>
    <property type="match status" value="1"/>
</dbReference>
<accession>A0A936TEZ3</accession>
<organism evidence="2 3">
    <name type="scientific">Candidatus Neomicrothrix subdominans</name>
    <dbReference type="NCBI Taxonomy" id="2954438"/>
    <lineage>
        <taxon>Bacteria</taxon>
        <taxon>Bacillati</taxon>
        <taxon>Actinomycetota</taxon>
        <taxon>Acidimicrobiia</taxon>
        <taxon>Acidimicrobiales</taxon>
        <taxon>Microthrixaceae</taxon>
        <taxon>Candidatus Neomicrothrix</taxon>
    </lineage>
</organism>
<proteinExistence type="predicted"/>
<evidence type="ECO:0000259" key="1">
    <source>
        <dbReference type="Pfam" id="PF12804"/>
    </source>
</evidence>
<dbReference type="EMBL" id="JADJZA010000007">
    <property type="protein sequence ID" value="MBK9297224.1"/>
    <property type="molecule type" value="Genomic_DNA"/>
</dbReference>
<sequence>MHAGGRFRRTRAQPNPKGNLIAHSLILLAGGLGSRFGGPKQLEPVGPNDEPIFAITAAQAQRAGIERLILVSRAEVEQRLLEAADQYVSGLEVVSVRQDLAGPTRERPWGTAHAVGACADVLDGPYGVANGDDLYGDPSLQLLATSLAEQPNDGVLVSFELAGTLSDHGGVSRGICEVTDARLKSVVETHGLFAHPSGIGVSDDDGATYPDDTPASMNLWGLPAWTAGLMAERFEQFLAGHPDPDDEFLLPTEIARMMADDGLSIRVVRSSGRWIGLTHRDDLPEVRAALA</sequence>
<dbReference type="Gene3D" id="3.90.550.10">
    <property type="entry name" value="Spore Coat Polysaccharide Biosynthesis Protein SpsA, Chain A"/>
    <property type="match status" value="1"/>
</dbReference>
<protein>
    <submittedName>
        <fullName evidence="2">NTP transferase domain-containing protein</fullName>
    </submittedName>
</protein>
<reference evidence="2 3" key="1">
    <citation type="submission" date="2020-10" db="EMBL/GenBank/DDBJ databases">
        <title>Connecting structure to function with the recovery of over 1000 high-quality activated sludge metagenome-assembled genomes encoding full-length rRNA genes using long-read sequencing.</title>
        <authorList>
            <person name="Singleton C.M."/>
            <person name="Petriglieri F."/>
            <person name="Kristensen J.M."/>
            <person name="Kirkegaard R.H."/>
            <person name="Michaelsen T.Y."/>
            <person name="Andersen M.H."/>
            <person name="Karst S.M."/>
            <person name="Dueholm M.S."/>
            <person name="Nielsen P.H."/>
            <person name="Albertsen M."/>
        </authorList>
    </citation>
    <scope>NUCLEOTIDE SEQUENCE [LARGE SCALE GENOMIC DNA]</scope>
    <source>
        <strain evidence="2">Lyne_18-Q3-R50-59_MAXAC.006</strain>
    </source>
</reference>
<name>A0A936TEZ3_9ACTN</name>
<dbReference type="GO" id="GO:0016779">
    <property type="term" value="F:nucleotidyltransferase activity"/>
    <property type="evidence" value="ECO:0007669"/>
    <property type="project" value="UniProtKB-ARBA"/>
</dbReference>
<dbReference type="Pfam" id="PF12804">
    <property type="entry name" value="NTP_transf_3"/>
    <property type="match status" value="1"/>
</dbReference>
<evidence type="ECO:0000313" key="3">
    <source>
        <dbReference type="Proteomes" id="UP000727993"/>
    </source>
</evidence>
<dbReference type="InterPro" id="IPR025877">
    <property type="entry name" value="MobA-like_NTP_Trfase"/>
</dbReference>
<evidence type="ECO:0000313" key="2">
    <source>
        <dbReference type="EMBL" id="MBK9297224.1"/>
    </source>
</evidence>